<organism evidence="8 9">
    <name type="scientific">Synoicihabitans lomoniglobus</name>
    <dbReference type="NCBI Taxonomy" id="2909285"/>
    <lineage>
        <taxon>Bacteria</taxon>
        <taxon>Pseudomonadati</taxon>
        <taxon>Verrucomicrobiota</taxon>
        <taxon>Opitutia</taxon>
        <taxon>Opitutales</taxon>
        <taxon>Opitutaceae</taxon>
        <taxon>Synoicihabitans</taxon>
    </lineage>
</organism>
<evidence type="ECO:0000256" key="4">
    <source>
        <dbReference type="ARBA" id="ARBA00022989"/>
    </source>
</evidence>
<dbReference type="Pfam" id="PF07690">
    <property type="entry name" value="MFS_1"/>
    <property type="match status" value="1"/>
</dbReference>
<dbReference type="Proteomes" id="UP001218638">
    <property type="component" value="Chromosome"/>
</dbReference>
<feature type="transmembrane region" description="Helical" evidence="6">
    <location>
        <begin position="12"/>
        <end position="38"/>
    </location>
</feature>
<dbReference type="GO" id="GO:0005886">
    <property type="term" value="C:plasma membrane"/>
    <property type="evidence" value="ECO:0007669"/>
    <property type="project" value="UniProtKB-SubCell"/>
</dbReference>
<evidence type="ECO:0000256" key="5">
    <source>
        <dbReference type="ARBA" id="ARBA00023136"/>
    </source>
</evidence>
<name>A0AAF0CSW1_9BACT</name>
<dbReference type="InterPro" id="IPR011701">
    <property type="entry name" value="MFS"/>
</dbReference>
<dbReference type="RefSeq" id="WP_330931599.1">
    <property type="nucleotide sequence ID" value="NZ_CP119075.1"/>
</dbReference>
<dbReference type="GO" id="GO:0022857">
    <property type="term" value="F:transmembrane transporter activity"/>
    <property type="evidence" value="ECO:0007669"/>
    <property type="project" value="InterPro"/>
</dbReference>
<feature type="transmembrane region" description="Helical" evidence="6">
    <location>
        <begin position="255"/>
        <end position="276"/>
    </location>
</feature>
<evidence type="ECO:0000259" key="7">
    <source>
        <dbReference type="PROSITE" id="PS50850"/>
    </source>
</evidence>
<dbReference type="SUPFAM" id="SSF103473">
    <property type="entry name" value="MFS general substrate transporter"/>
    <property type="match status" value="1"/>
</dbReference>
<dbReference type="InterPro" id="IPR050189">
    <property type="entry name" value="MFS_Efflux_Transporters"/>
</dbReference>
<dbReference type="PROSITE" id="PS50850">
    <property type="entry name" value="MFS"/>
    <property type="match status" value="1"/>
</dbReference>
<reference evidence="8" key="1">
    <citation type="submission" date="2023-03" db="EMBL/GenBank/DDBJ databases">
        <title>Lomoglobus Profundus gen. nov., sp. nov., a novel member of the phylum Verrucomicrobia, isolated from deep-marine sediment of South China Sea.</title>
        <authorList>
            <person name="Ahmad T."/>
            <person name="Ishaq S.E."/>
            <person name="Wang F."/>
        </authorList>
    </citation>
    <scope>NUCLEOTIDE SEQUENCE</scope>
    <source>
        <strain evidence="8">LMO-M01</strain>
    </source>
</reference>
<protein>
    <submittedName>
        <fullName evidence="8">MFS transporter</fullName>
    </submittedName>
</protein>
<feature type="transmembrane region" description="Helical" evidence="6">
    <location>
        <begin position="81"/>
        <end position="112"/>
    </location>
</feature>
<keyword evidence="4 6" id="KW-1133">Transmembrane helix</keyword>
<dbReference type="InterPro" id="IPR020846">
    <property type="entry name" value="MFS_dom"/>
</dbReference>
<evidence type="ECO:0000313" key="9">
    <source>
        <dbReference type="Proteomes" id="UP001218638"/>
    </source>
</evidence>
<keyword evidence="2" id="KW-1003">Cell membrane</keyword>
<gene>
    <name evidence="8" type="ORF">PXH66_11345</name>
</gene>
<evidence type="ECO:0000256" key="2">
    <source>
        <dbReference type="ARBA" id="ARBA00022475"/>
    </source>
</evidence>
<proteinExistence type="predicted"/>
<feature type="transmembrane region" description="Helical" evidence="6">
    <location>
        <begin position="349"/>
        <end position="369"/>
    </location>
</feature>
<accession>A0AAF0CSW1</accession>
<dbReference type="InterPro" id="IPR036259">
    <property type="entry name" value="MFS_trans_sf"/>
</dbReference>
<dbReference type="PANTHER" id="PTHR43124">
    <property type="entry name" value="PURINE EFFLUX PUMP PBUE"/>
    <property type="match status" value="1"/>
</dbReference>
<dbReference type="Gene3D" id="1.20.1250.20">
    <property type="entry name" value="MFS general substrate transporter like domains"/>
    <property type="match status" value="1"/>
</dbReference>
<feature type="transmembrane region" description="Helical" evidence="6">
    <location>
        <begin position="223"/>
        <end position="243"/>
    </location>
</feature>
<dbReference type="KEGG" id="slom:PXH66_11345"/>
<sequence>MRFLREQPVEAAFGLGTTLFTSFGQTFFISLFVPALMATLPITAGGFGTLYAAGTLVGALALPFVAAFYDTTELAVYTRRVFYALGLASLLMAVATHPAVVLFAVAGLRLCGPGLVTHISNTTMAKGFEKRRGLALGLSSLGYPLGEAILPPLTAALLLIVHWRLIWVGVAVLYLIVLPIIVTPLIRRARFETFVAADFQAPRPSARGHLWASFQLMSGDRRFWWLLPVQVLLPMLMTAAFLYQAPIAASKGWSMAFMASLFTVFAICRALTSLTSGQRIDRDGAMRLVGWVAAPVAAGFLLLAWVSHPWAGVGFFVLAGLTAGSAGNVLTAIWAELYGPEKLGAIKGLTGSLAVFSSAAGPALAGGLIQAGVTFPVMLTGFSALTGMGALCAWRASRLTASPQG</sequence>
<feature type="transmembrane region" description="Helical" evidence="6">
    <location>
        <begin position="375"/>
        <end position="394"/>
    </location>
</feature>
<evidence type="ECO:0000313" key="8">
    <source>
        <dbReference type="EMBL" id="WED67444.1"/>
    </source>
</evidence>
<feature type="transmembrane region" description="Helical" evidence="6">
    <location>
        <begin position="166"/>
        <end position="186"/>
    </location>
</feature>
<keyword evidence="5 6" id="KW-0472">Membrane</keyword>
<dbReference type="AlphaFoldDB" id="A0AAF0CSW1"/>
<keyword evidence="3 6" id="KW-0812">Transmembrane</keyword>
<evidence type="ECO:0000256" key="1">
    <source>
        <dbReference type="ARBA" id="ARBA00004651"/>
    </source>
</evidence>
<feature type="domain" description="Major facilitator superfamily (MFS) profile" evidence="7">
    <location>
        <begin position="11"/>
        <end position="401"/>
    </location>
</feature>
<evidence type="ECO:0000256" key="6">
    <source>
        <dbReference type="SAM" id="Phobius"/>
    </source>
</evidence>
<evidence type="ECO:0000256" key="3">
    <source>
        <dbReference type="ARBA" id="ARBA00022692"/>
    </source>
</evidence>
<dbReference type="EMBL" id="CP119075">
    <property type="protein sequence ID" value="WED67444.1"/>
    <property type="molecule type" value="Genomic_DNA"/>
</dbReference>
<feature type="transmembrane region" description="Helical" evidence="6">
    <location>
        <begin position="288"/>
        <end position="307"/>
    </location>
</feature>
<dbReference type="PANTHER" id="PTHR43124:SF3">
    <property type="entry name" value="CHLORAMPHENICOL EFFLUX PUMP RV0191"/>
    <property type="match status" value="1"/>
</dbReference>
<comment type="subcellular location">
    <subcellularLocation>
        <location evidence="1">Cell membrane</location>
        <topology evidence="1">Multi-pass membrane protein</topology>
    </subcellularLocation>
</comment>
<keyword evidence="9" id="KW-1185">Reference proteome</keyword>
<feature type="transmembrane region" description="Helical" evidence="6">
    <location>
        <begin position="313"/>
        <end position="337"/>
    </location>
</feature>
<feature type="transmembrane region" description="Helical" evidence="6">
    <location>
        <begin position="50"/>
        <end position="69"/>
    </location>
</feature>